<dbReference type="HOGENOM" id="CLU_538536_0_0_6"/>
<dbReference type="EMBL" id="CP007029">
    <property type="protein sequence ID" value="AHE99932.1"/>
    <property type="molecule type" value="Genomic_DNA"/>
</dbReference>
<dbReference type="PANTHER" id="PTHR37422">
    <property type="entry name" value="TEICHURONIC ACID BIOSYNTHESIS PROTEIN TUAE"/>
    <property type="match status" value="1"/>
</dbReference>
<reference evidence="3 4" key="1">
    <citation type="submission" date="2013-12" db="EMBL/GenBank/DDBJ databases">
        <authorList>
            <consortium name="DOE Joint Genome Institute"/>
            <person name="Muyzer G."/>
            <person name="Huntemann M."/>
            <person name="Han J."/>
            <person name="Chen A."/>
            <person name="Kyrpides N."/>
            <person name="Mavromatis K."/>
            <person name="Markowitz V."/>
            <person name="Palaniappan K."/>
            <person name="Ivanova N."/>
            <person name="Schaumberg A."/>
            <person name="Pati A."/>
            <person name="Liolios K."/>
            <person name="Nordberg H.P."/>
            <person name="Cantor M.N."/>
            <person name="Hua S.X."/>
            <person name="Woyke T."/>
        </authorList>
    </citation>
    <scope>NUCLEOTIDE SEQUENCE [LARGE SCALE GENOMIC DNA]</scope>
    <source>
        <strain evidence="3 4">ARh 1</strain>
    </source>
</reference>
<keyword evidence="2" id="KW-0812">Transmembrane</keyword>
<proteinExistence type="predicted"/>
<name>W0DRP2_9GAMM</name>
<dbReference type="Proteomes" id="UP000005289">
    <property type="component" value="Chromosome"/>
</dbReference>
<evidence type="ECO:0008006" key="5">
    <source>
        <dbReference type="Google" id="ProtNLM"/>
    </source>
</evidence>
<dbReference type="InterPro" id="IPR051533">
    <property type="entry name" value="WaaL-like"/>
</dbReference>
<evidence type="ECO:0000313" key="3">
    <source>
        <dbReference type="EMBL" id="AHE99932.1"/>
    </source>
</evidence>
<keyword evidence="2" id="KW-0472">Membrane</keyword>
<sequence>MLTLMFQAIVPRLARSPDARWFQMSFDAIEILLHAGAFLITGVLLLLARREVLHWLRSLPRLGLLTIGIFLAWALLSVLWSDAPGRTLFQFGGIAGATAVALWLAWRFGGQGLLELLALWSLVIGTASYLVVTFAPEIGIMGAGETGIANTDVDRWRGVFHHKNLLGTFGALGAAVWVVYTAGLKGVRLLLGLGVIFALSYLMARAEAVAPLVGLGAFIVAFALLAFWRGLSLGRITLLTAALAAGFYAAISLPQWPTIPLDEKRAAVEQALAQAMQRQEATRDPARIGGITRDIRKLESRLRQINRQLETAVPDLQSRQEARREIRTEAQVAEQGWRDRRQQPQPDAFRAYSRNPDGRTRIWDAALTEAWNRPILGHGLGGFWRGQDGPSAALRETMPHGWIPRFGHAFWVDVILDLGVIGTALFALMLLWPGATGLRQLHVARKEPIDADGILLAGILALMALVLVRYSAGGYLFHSGPWVLVVVLVLMLHRLVGKRVVQPETA</sequence>
<dbReference type="AlphaFoldDB" id="W0DRP2"/>
<protein>
    <recommendedName>
        <fullName evidence="5">Polymerase</fullName>
    </recommendedName>
</protein>
<dbReference type="GO" id="GO:0022857">
    <property type="term" value="F:transmembrane transporter activity"/>
    <property type="evidence" value="ECO:0007669"/>
    <property type="project" value="InterPro"/>
</dbReference>
<dbReference type="KEGG" id="tti:THITH_04225"/>
<evidence type="ECO:0000313" key="4">
    <source>
        <dbReference type="Proteomes" id="UP000005289"/>
    </source>
</evidence>
<dbReference type="GO" id="GO:0016020">
    <property type="term" value="C:membrane"/>
    <property type="evidence" value="ECO:0007669"/>
    <property type="project" value="InterPro"/>
</dbReference>
<evidence type="ECO:0000256" key="1">
    <source>
        <dbReference type="SAM" id="MobiDB-lite"/>
    </source>
</evidence>
<feature type="transmembrane region" description="Helical" evidence="2">
    <location>
        <begin position="476"/>
        <end position="496"/>
    </location>
</feature>
<feature type="transmembrane region" description="Helical" evidence="2">
    <location>
        <begin position="87"/>
        <end position="106"/>
    </location>
</feature>
<dbReference type="STRING" id="713585.THITH_04225"/>
<dbReference type="PROSITE" id="PS50283">
    <property type="entry name" value="NA_SOLUT_SYMP_3"/>
    <property type="match status" value="1"/>
</dbReference>
<feature type="transmembrane region" description="Helical" evidence="2">
    <location>
        <begin position="187"/>
        <end position="204"/>
    </location>
</feature>
<gene>
    <name evidence="3" type="ORF">THITH_04225</name>
</gene>
<feature type="transmembrane region" description="Helical" evidence="2">
    <location>
        <begin position="408"/>
        <end position="432"/>
    </location>
</feature>
<feature type="region of interest" description="Disordered" evidence="1">
    <location>
        <begin position="333"/>
        <end position="354"/>
    </location>
</feature>
<feature type="transmembrane region" description="Helical" evidence="2">
    <location>
        <begin position="453"/>
        <end position="470"/>
    </location>
</feature>
<feature type="transmembrane region" description="Helical" evidence="2">
    <location>
        <begin position="164"/>
        <end position="180"/>
    </location>
</feature>
<dbReference type="PANTHER" id="PTHR37422:SF13">
    <property type="entry name" value="LIPOPOLYSACCHARIDE BIOSYNTHESIS PROTEIN PA4999-RELATED"/>
    <property type="match status" value="1"/>
</dbReference>
<feature type="transmembrane region" description="Helical" evidence="2">
    <location>
        <begin position="210"/>
        <end position="229"/>
    </location>
</feature>
<evidence type="ECO:0000256" key="2">
    <source>
        <dbReference type="SAM" id="Phobius"/>
    </source>
</evidence>
<accession>W0DRP2</accession>
<dbReference type="InterPro" id="IPR001734">
    <property type="entry name" value="Na/solute_symporter"/>
</dbReference>
<feature type="transmembrane region" description="Helical" evidence="2">
    <location>
        <begin position="31"/>
        <end position="50"/>
    </location>
</feature>
<organism evidence="3 4">
    <name type="scientific">Thioalkalivibrio paradoxus ARh 1</name>
    <dbReference type="NCBI Taxonomy" id="713585"/>
    <lineage>
        <taxon>Bacteria</taxon>
        <taxon>Pseudomonadati</taxon>
        <taxon>Pseudomonadota</taxon>
        <taxon>Gammaproteobacteria</taxon>
        <taxon>Chromatiales</taxon>
        <taxon>Ectothiorhodospiraceae</taxon>
        <taxon>Thioalkalivibrio</taxon>
    </lineage>
</organism>
<feature type="transmembrane region" description="Helical" evidence="2">
    <location>
        <begin position="236"/>
        <end position="256"/>
    </location>
</feature>
<keyword evidence="2" id="KW-1133">Transmembrane helix</keyword>
<keyword evidence="4" id="KW-1185">Reference proteome</keyword>
<feature type="transmembrane region" description="Helical" evidence="2">
    <location>
        <begin position="62"/>
        <end position="81"/>
    </location>
</feature>
<feature type="transmembrane region" description="Helical" evidence="2">
    <location>
        <begin position="113"/>
        <end position="132"/>
    </location>
</feature>